<dbReference type="PATRIC" id="fig|157838.3.peg.3030"/>
<dbReference type="Proteomes" id="UP000051888">
    <property type="component" value="Unassembled WGS sequence"/>
</dbReference>
<dbReference type="AlphaFoldDB" id="A0A0Q3TL95"/>
<comment type="similarity">
    <text evidence="1">Belongs to the Nudix hydrolase family.</text>
</comment>
<name>A0A0Q3TL95_9BACI</name>
<keyword evidence="4" id="KW-1185">Reference proteome</keyword>
<dbReference type="PANTHER" id="PTHR43736:SF1">
    <property type="entry name" value="DIHYDRONEOPTERIN TRIPHOSPHATE DIPHOSPHATASE"/>
    <property type="match status" value="1"/>
</dbReference>
<dbReference type="PANTHER" id="PTHR43736">
    <property type="entry name" value="ADP-RIBOSE PYROPHOSPHATASE"/>
    <property type="match status" value="1"/>
</dbReference>
<dbReference type="STRING" id="157838.AN964_13635"/>
<evidence type="ECO:0000313" key="4">
    <source>
        <dbReference type="Proteomes" id="UP000051888"/>
    </source>
</evidence>
<dbReference type="PROSITE" id="PS51462">
    <property type="entry name" value="NUDIX"/>
    <property type="match status" value="1"/>
</dbReference>
<accession>A0A0Q3TL95</accession>
<reference evidence="3 4" key="1">
    <citation type="submission" date="2015-09" db="EMBL/GenBank/DDBJ databases">
        <title>Genome sequencing project for genomic taxonomy and phylogenomics of Bacillus-like bacteria.</title>
        <authorList>
            <person name="Liu B."/>
            <person name="Wang J."/>
            <person name="Zhu Y."/>
            <person name="Liu G."/>
            <person name="Chen Q."/>
            <person name="Chen Z."/>
            <person name="Lan J."/>
            <person name="Che J."/>
            <person name="Ge C."/>
            <person name="Shi H."/>
            <person name="Pan Z."/>
            <person name="Liu X."/>
        </authorList>
    </citation>
    <scope>NUCLEOTIDE SEQUENCE [LARGE SCALE GENOMIC DNA]</scope>
    <source>
        <strain evidence="3 4">LMG 18435</strain>
    </source>
</reference>
<evidence type="ECO:0000313" key="3">
    <source>
        <dbReference type="EMBL" id="KQL54433.1"/>
    </source>
</evidence>
<dbReference type="InterPro" id="IPR000086">
    <property type="entry name" value="NUDIX_hydrolase_dom"/>
</dbReference>
<dbReference type="SUPFAM" id="SSF55811">
    <property type="entry name" value="Nudix"/>
    <property type="match status" value="1"/>
</dbReference>
<gene>
    <name evidence="3" type="ORF">AN964_13635</name>
</gene>
<dbReference type="Gene3D" id="3.90.79.10">
    <property type="entry name" value="Nucleoside Triphosphate Pyrophosphohydrolase"/>
    <property type="match status" value="1"/>
</dbReference>
<dbReference type="Pfam" id="PF12535">
    <property type="entry name" value="Nudix_N"/>
    <property type="match status" value="1"/>
</dbReference>
<evidence type="ECO:0000256" key="1">
    <source>
        <dbReference type="ARBA" id="ARBA00005582"/>
    </source>
</evidence>
<dbReference type="Gene3D" id="6.10.250.1120">
    <property type="match status" value="1"/>
</dbReference>
<dbReference type="Pfam" id="PF00293">
    <property type="entry name" value="NUDIX"/>
    <property type="match status" value="1"/>
</dbReference>
<sequence>MTSRKLEVFIIPYKWLEWAQRIQAISQAGLTFSNNEYDKERYEELRSISSEIVEEYTDHEMKTIKELFTDETGYPTPKVDVRGVLFHDNKILLVREKNDDKWSLPGGFCEVGLSAKENVVKEIKEEAGFNVKPTKLLALFDMRKHGHSPQAFHYYKIFIQCEIIDGQAKTGIETNDIGFFSEKNLPQLSVKRNTMSQIKMMFEFLRNPNKETILD</sequence>
<dbReference type="CDD" id="cd04672">
    <property type="entry name" value="NUDIX_CDP-Chase_like"/>
    <property type="match status" value="1"/>
</dbReference>
<proteinExistence type="inferred from homology"/>
<dbReference type="EMBL" id="LJJC01000004">
    <property type="protein sequence ID" value="KQL54433.1"/>
    <property type="molecule type" value="Genomic_DNA"/>
</dbReference>
<dbReference type="InterPro" id="IPR059176">
    <property type="entry name" value="UDP-X_N"/>
</dbReference>
<protein>
    <submittedName>
        <fullName evidence="3">ADP-ribose pyrophosphatase</fullName>
    </submittedName>
</protein>
<feature type="domain" description="Nudix hydrolase" evidence="2">
    <location>
        <begin position="76"/>
        <end position="202"/>
    </location>
</feature>
<comment type="caution">
    <text evidence="3">The sequence shown here is derived from an EMBL/GenBank/DDBJ whole genome shotgun (WGS) entry which is preliminary data.</text>
</comment>
<evidence type="ECO:0000259" key="2">
    <source>
        <dbReference type="PROSITE" id="PS51462"/>
    </source>
</evidence>
<organism evidence="3 4">
    <name type="scientific">Heyndrickxia shackletonii</name>
    <dbReference type="NCBI Taxonomy" id="157838"/>
    <lineage>
        <taxon>Bacteria</taxon>
        <taxon>Bacillati</taxon>
        <taxon>Bacillota</taxon>
        <taxon>Bacilli</taxon>
        <taxon>Bacillales</taxon>
        <taxon>Bacillaceae</taxon>
        <taxon>Heyndrickxia</taxon>
    </lineage>
</organism>
<dbReference type="InterPro" id="IPR015797">
    <property type="entry name" value="NUDIX_hydrolase-like_dom_sf"/>
</dbReference>